<feature type="chain" id="PRO_5035465131" description="CCHC-type domain-containing protein" evidence="1">
    <location>
        <begin position="24"/>
        <end position="152"/>
    </location>
</feature>
<keyword evidence="1" id="KW-0732">Signal</keyword>
<organism evidence="2 3">
    <name type="scientific">Ignelater luminosus</name>
    <name type="common">Cucubano</name>
    <name type="synonym">Pyrophorus luminosus</name>
    <dbReference type="NCBI Taxonomy" id="2038154"/>
    <lineage>
        <taxon>Eukaryota</taxon>
        <taxon>Metazoa</taxon>
        <taxon>Ecdysozoa</taxon>
        <taxon>Arthropoda</taxon>
        <taxon>Hexapoda</taxon>
        <taxon>Insecta</taxon>
        <taxon>Pterygota</taxon>
        <taxon>Neoptera</taxon>
        <taxon>Endopterygota</taxon>
        <taxon>Coleoptera</taxon>
        <taxon>Polyphaga</taxon>
        <taxon>Elateriformia</taxon>
        <taxon>Elateroidea</taxon>
        <taxon>Elateridae</taxon>
        <taxon>Agrypninae</taxon>
        <taxon>Pyrophorini</taxon>
        <taxon>Ignelater</taxon>
    </lineage>
</organism>
<feature type="signal peptide" evidence="1">
    <location>
        <begin position="1"/>
        <end position="23"/>
    </location>
</feature>
<dbReference type="GO" id="GO:0008270">
    <property type="term" value="F:zinc ion binding"/>
    <property type="evidence" value="ECO:0007669"/>
    <property type="project" value="InterPro"/>
</dbReference>
<name>A0A8K0GE99_IGNLU</name>
<reference evidence="2" key="1">
    <citation type="submission" date="2019-08" db="EMBL/GenBank/DDBJ databases">
        <title>The genome of the North American firefly Photinus pyralis.</title>
        <authorList>
            <consortium name="Photinus pyralis genome working group"/>
            <person name="Fallon T.R."/>
            <person name="Sander Lower S.E."/>
            <person name="Weng J.-K."/>
        </authorList>
    </citation>
    <scope>NUCLEOTIDE SEQUENCE</scope>
    <source>
        <strain evidence="2">TRF0915ILg1</strain>
        <tissue evidence="2">Whole body</tissue>
    </source>
</reference>
<evidence type="ECO:0000256" key="1">
    <source>
        <dbReference type="SAM" id="SignalP"/>
    </source>
</evidence>
<comment type="caution">
    <text evidence="2">The sequence shown here is derived from an EMBL/GenBank/DDBJ whole genome shotgun (WGS) entry which is preliminary data.</text>
</comment>
<proteinExistence type="predicted"/>
<dbReference type="EMBL" id="VTPC01006264">
    <property type="protein sequence ID" value="KAF2895078.1"/>
    <property type="molecule type" value="Genomic_DNA"/>
</dbReference>
<evidence type="ECO:0000313" key="3">
    <source>
        <dbReference type="Proteomes" id="UP000801492"/>
    </source>
</evidence>
<dbReference type="Gene3D" id="4.10.60.10">
    <property type="entry name" value="Zinc finger, CCHC-type"/>
    <property type="match status" value="1"/>
</dbReference>
<dbReference type="SUPFAM" id="SSF57756">
    <property type="entry name" value="Retrovirus zinc finger-like domains"/>
    <property type="match status" value="1"/>
</dbReference>
<dbReference type="InterPro" id="IPR036875">
    <property type="entry name" value="Znf_CCHC_sf"/>
</dbReference>
<keyword evidence="3" id="KW-1185">Reference proteome</keyword>
<dbReference type="OrthoDB" id="8027319at2759"/>
<dbReference type="Proteomes" id="UP000801492">
    <property type="component" value="Unassembled WGS sequence"/>
</dbReference>
<protein>
    <recommendedName>
        <fullName evidence="4">CCHC-type domain-containing protein</fullName>
    </recommendedName>
</protein>
<accession>A0A8K0GE99</accession>
<dbReference type="GO" id="GO:0003676">
    <property type="term" value="F:nucleic acid binding"/>
    <property type="evidence" value="ECO:0007669"/>
    <property type="project" value="InterPro"/>
</dbReference>
<sequence length="152" mass="17586">MVVVAVRLWWLFMLLALFEFCKAKTQVDGLKNAFGKKLPSHRIFRDLFAREQRDEEPTDVFVSTARTLLAQLPDIPVLDKTHKLNMVNGLLSSRICNSIPRDQVTDFTKLIEKAYAVKVNFAEDQESKRKPKPERPKCHYCHNFGHVQSECP</sequence>
<evidence type="ECO:0008006" key="4">
    <source>
        <dbReference type="Google" id="ProtNLM"/>
    </source>
</evidence>
<gene>
    <name evidence="2" type="ORF">ILUMI_11096</name>
</gene>
<dbReference type="AlphaFoldDB" id="A0A8K0GE99"/>
<evidence type="ECO:0000313" key="2">
    <source>
        <dbReference type="EMBL" id="KAF2895078.1"/>
    </source>
</evidence>